<dbReference type="Proteomes" id="UP000054544">
    <property type="component" value="Unassembled WGS sequence"/>
</dbReference>
<dbReference type="GO" id="GO:0022857">
    <property type="term" value="F:transmembrane transporter activity"/>
    <property type="evidence" value="ECO:0007669"/>
    <property type="project" value="InterPro"/>
</dbReference>
<evidence type="ECO:0008006" key="10">
    <source>
        <dbReference type="Google" id="ProtNLM"/>
    </source>
</evidence>
<reference evidence="9" key="1">
    <citation type="journal article" date="2014" name="BMC Genomics">
        <title>The genome sequence of the biocontrol fungus Metarhizium anisopliae and comparative genomics of Metarhizium species.</title>
        <authorList>
            <person name="Pattemore J.A."/>
            <person name="Hane J.K."/>
            <person name="Williams A.H."/>
            <person name="Wilson B.A."/>
            <person name="Stodart B.J."/>
            <person name="Ash G.J."/>
        </authorList>
    </citation>
    <scope>NUCLEOTIDE SEQUENCE [LARGE SCALE GENOMIC DNA]</scope>
    <source>
        <strain evidence="9">BRIP 53293</strain>
    </source>
</reference>
<evidence type="ECO:0000256" key="5">
    <source>
        <dbReference type="ARBA" id="ARBA00023136"/>
    </source>
</evidence>
<proteinExistence type="predicted"/>
<evidence type="ECO:0000256" key="6">
    <source>
        <dbReference type="ARBA" id="ARBA00023180"/>
    </source>
</evidence>
<feature type="transmembrane region" description="Helical" evidence="7">
    <location>
        <begin position="81"/>
        <end position="106"/>
    </location>
</feature>
<gene>
    <name evidence="8" type="ORF">H634G_06429</name>
</gene>
<sequence>MASPRDRGNYLSIILSTAALGAIVGPVVGGALAQRDWRWCFYINLLICVLALPVMVLSLRIKHLRVPWTVVFTQVDWAGNVMFWSSCRTMTPIVMGTVALAGFHTYEYYIKAANQCVPPHAFSNRTLGAAFYMVFVSSMLLQWVCFFWPVYFLAVRGASLGQTEVDFLPCMFLLFPGSAVVGIILSKTGRYCPLHAVGFVLSTLGPGLNVLLDKDTHAGVWAMLQIADADVASTTGMYSFLRSFGYVWGITIPSIMFKNRFDAVSYQISDPAVRSALGGGRASELSTGAFVQALLQPVKSQVLDAHLETLKAGWYGVMAFGATALIAVAVEKHVPLRTELGSKYEMEEKANKDRQDVEAATGGVGQDHCVDSSITFVYRASLGAQEYLYQTIYRG</sequence>
<evidence type="ECO:0000256" key="3">
    <source>
        <dbReference type="ARBA" id="ARBA00022692"/>
    </source>
</evidence>
<evidence type="ECO:0000256" key="4">
    <source>
        <dbReference type="ARBA" id="ARBA00022989"/>
    </source>
</evidence>
<feature type="transmembrane region" description="Helical" evidence="7">
    <location>
        <begin position="312"/>
        <end position="330"/>
    </location>
</feature>
<feature type="transmembrane region" description="Helical" evidence="7">
    <location>
        <begin position="166"/>
        <end position="185"/>
    </location>
</feature>
<keyword evidence="5 7" id="KW-0472">Membrane</keyword>
<keyword evidence="4 7" id="KW-1133">Transmembrane helix</keyword>
<dbReference type="GO" id="GO:0005886">
    <property type="term" value="C:plasma membrane"/>
    <property type="evidence" value="ECO:0007669"/>
    <property type="project" value="TreeGrafter"/>
</dbReference>
<dbReference type="InterPro" id="IPR036259">
    <property type="entry name" value="MFS_trans_sf"/>
</dbReference>
<feature type="transmembrane region" description="Helical" evidence="7">
    <location>
        <begin position="39"/>
        <end position="61"/>
    </location>
</feature>
<dbReference type="PANTHER" id="PTHR23501">
    <property type="entry name" value="MAJOR FACILITATOR SUPERFAMILY"/>
    <property type="match status" value="1"/>
</dbReference>
<dbReference type="PANTHER" id="PTHR23501:SF187">
    <property type="entry name" value="MAJOR FACILITATOR SUPERFAMILY (MFS) PROFILE DOMAIN-CONTAINING PROTEIN"/>
    <property type="match status" value="1"/>
</dbReference>
<dbReference type="EMBL" id="KE384735">
    <property type="protein sequence ID" value="KJK78256.1"/>
    <property type="molecule type" value="Genomic_DNA"/>
</dbReference>
<comment type="subcellular location">
    <subcellularLocation>
        <location evidence="1">Membrane</location>
        <topology evidence="1">Multi-pass membrane protein</topology>
    </subcellularLocation>
</comment>
<accession>A0A0D9NWM4</accession>
<feature type="transmembrane region" description="Helical" evidence="7">
    <location>
        <begin position="12"/>
        <end position="32"/>
    </location>
</feature>
<keyword evidence="3 7" id="KW-0812">Transmembrane</keyword>
<feature type="transmembrane region" description="Helical" evidence="7">
    <location>
        <begin position="127"/>
        <end position="154"/>
    </location>
</feature>
<protein>
    <recommendedName>
        <fullName evidence="10">Major facilitator superfamily (MFS) profile domain-containing protein</fullName>
    </recommendedName>
</protein>
<dbReference type="InterPro" id="IPR011701">
    <property type="entry name" value="MFS"/>
</dbReference>
<evidence type="ECO:0000313" key="9">
    <source>
        <dbReference type="Proteomes" id="UP000054544"/>
    </source>
</evidence>
<evidence type="ECO:0000313" key="8">
    <source>
        <dbReference type="EMBL" id="KJK78256.1"/>
    </source>
</evidence>
<dbReference type="Pfam" id="PF07690">
    <property type="entry name" value="MFS_1"/>
    <property type="match status" value="1"/>
</dbReference>
<evidence type="ECO:0000256" key="7">
    <source>
        <dbReference type="SAM" id="Phobius"/>
    </source>
</evidence>
<name>A0A0D9NWM4_METAN</name>
<dbReference type="OrthoDB" id="10021397at2759"/>
<dbReference type="Gene3D" id="1.20.1250.20">
    <property type="entry name" value="MFS general substrate transporter like domains"/>
    <property type="match status" value="1"/>
</dbReference>
<keyword evidence="2" id="KW-0813">Transport</keyword>
<dbReference type="AlphaFoldDB" id="A0A0D9NWM4"/>
<evidence type="ECO:0000256" key="1">
    <source>
        <dbReference type="ARBA" id="ARBA00004141"/>
    </source>
</evidence>
<keyword evidence="9" id="KW-1185">Reference proteome</keyword>
<keyword evidence="6" id="KW-0325">Glycoprotein</keyword>
<evidence type="ECO:0000256" key="2">
    <source>
        <dbReference type="ARBA" id="ARBA00022448"/>
    </source>
</evidence>
<dbReference type="SUPFAM" id="SSF103473">
    <property type="entry name" value="MFS general substrate transporter"/>
    <property type="match status" value="1"/>
</dbReference>
<organism evidence="8 9">
    <name type="scientific">Metarhizium anisopliae BRIP 53293</name>
    <dbReference type="NCBI Taxonomy" id="1291518"/>
    <lineage>
        <taxon>Eukaryota</taxon>
        <taxon>Fungi</taxon>
        <taxon>Dikarya</taxon>
        <taxon>Ascomycota</taxon>
        <taxon>Pezizomycotina</taxon>
        <taxon>Sordariomycetes</taxon>
        <taxon>Hypocreomycetidae</taxon>
        <taxon>Hypocreales</taxon>
        <taxon>Clavicipitaceae</taxon>
        <taxon>Metarhizium</taxon>
    </lineage>
</organism>